<evidence type="ECO:0000259" key="4">
    <source>
        <dbReference type="PROSITE" id="PS51387"/>
    </source>
</evidence>
<feature type="chain" id="PRO_5040258150" evidence="3">
    <location>
        <begin position="19"/>
        <end position="419"/>
    </location>
</feature>
<evidence type="ECO:0000313" key="5">
    <source>
        <dbReference type="EMBL" id="KAF9450775.1"/>
    </source>
</evidence>
<dbReference type="GO" id="GO:0016491">
    <property type="term" value="F:oxidoreductase activity"/>
    <property type="evidence" value="ECO:0007669"/>
    <property type="project" value="UniProtKB-KW"/>
</dbReference>
<keyword evidence="6" id="KW-1185">Reference proteome</keyword>
<evidence type="ECO:0000256" key="2">
    <source>
        <dbReference type="ARBA" id="ARBA00023002"/>
    </source>
</evidence>
<evidence type="ECO:0000256" key="3">
    <source>
        <dbReference type="SAM" id="SignalP"/>
    </source>
</evidence>
<dbReference type="PANTHER" id="PTHR13878:SF91">
    <property type="entry name" value="FAD BINDING DOMAIN PROTEIN (AFU_ORTHOLOGUE AFUA_6G12070)-RELATED"/>
    <property type="match status" value="1"/>
</dbReference>
<feature type="signal peptide" evidence="3">
    <location>
        <begin position="1"/>
        <end position="18"/>
    </location>
</feature>
<dbReference type="PROSITE" id="PS51387">
    <property type="entry name" value="FAD_PCMH"/>
    <property type="match status" value="1"/>
</dbReference>
<dbReference type="GO" id="GO:0071949">
    <property type="term" value="F:FAD binding"/>
    <property type="evidence" value="ECO:0007669"/>
    <property type="project" value="InterPro"/>
</dbReference>
<dbReference type="OrthoDB" id="9983560at2759"/>
<organism evidence="5 6">
    <name type="scientific">Macrolepiota fuliginosa MF-IS2</name>
    <dbReference type="NCBI Taxonomy" id="1400762"/>
    <lineage>
        <taxon>Eukaryota</taxon>
        <taxon>Fungi</taxon>
        <taxon>Dikarya</taxon>
        <taxon>Basidiomycota</taxon>
        <taxon>Agaricomycotina</taxon>
        <taxon>Agaricomycetes</taxon>
        <taxon>Agaricomycetidae</taxon>
        <taxon>Agaricales</taxon>
        <taxon>Agaricineae</taxon>
        <taxon>Agaricaceae</taxon>
        <taxon>Macrolepiota</taxon>
    </lineage>
</organism>
<protein>
    <submittedName>
        <fullName evidence="5">FAD-binding domain-containing protein</fullName>
    </submittedName>
</protein>
<comment type="similarity">
    <text evidence="1">Belongs to the oxygen-dependent FAD-linked oxidoreductase family.</text>
</comment>
<dbReference type="InterPro" id="IPR016169">
    <property type="entry name" value="FAD-bd_PCMH_sub2"/>
</dbReference>
<dbReference type="InterPro" id="IPR016166">
    <property type="entry name" value="FAD-bd_PCMH"/>
</dbReference>
<dbReference type="Gene3D" id="3.30.465.10">
    <property type="match status" value="1"/>
</dbReference>
<accession>A0A9P6C6E5</accession>
<dbReference type="PANTHER" id="PTHR13878">
    <property type="entry name" value="GULONOLACTONE OXIDASE"/>
    <property type="match status" value="1"/>
</dbReference>
<proteinExistence type="inferred from homology"/>
<keyword evidence="2" id="KW-0560">Oxidoreductase</keyword>
<dbReference type="EMBL" id="MU151097">
    <property type="protein sequence ID" value="KAF9450775.1"/>
    <property type="molecule type" value="Genomic_DNA"/>
</dbReference>
<evidence type="ECO:0000313" key="6">
    <source>
        <dbReference type="Proteomes" id="UP000807342"/>
    </source>
</evidence>
<dbReference type="InterPro" id="IPR006094">
    <property type="entry name" value="Oxid_FAD_bind_N"/>
</dbReference>
<comment type="caution">
    <text evidence="5">The sequence shown here is derived from an EMBL/GenBank/DDBJ whole genome shotgun (WGS) entry which is preliminary data.</text>
</comment>
<evidence type="ECO:0000256" key="1">
    <source>
        <dbReference type="ARBA" id="ARBA00005466"/>
    </source>
</evidence>
<dbReference type="Pfam" id="PF08031">
    <property type="entry name" value="BBE"/>
    <property type="match status" value="1"/>
</dbReference>
<reference evidence="5" key="1">
    <citation type="submission" date="2020-11" db="EMBL/GenBank/DDBJ databases">
        <authorList>
            <consortium name="DOE Joint Genome Institute"/>
            <person name="Ahrendt S."/>
            <person name="Riley R."/>
            <person name="Andreopoulos W."/>
            <person name="Labutti K."/>
            <person name="Pangilinan J."/>
            <person name="Ruiz-Duenas F.J."/>
            <person name="Barrasa J.M."/>
            <person name="Sanchez-Garcia M."/>
            <person name="Camarero S."/>
            <person name="Miyauchi S."/>
            <person name="Serrano A."/>
            <person name="Linde D."/>
            <person name="Babiker R."/>
            <person name="Drula E."/>
            <person name="Ayuso-Fernandez I."/>
            <person name="Pacheco R."/>
            <person name="Padilla G."/>
            <person name="Ferreira P."/>
            <person name="Barriuso J."/>
            <person name="Kellner H."/>
            <person name="Castanera R."/>
            <person name="Alfaro M."/>
            <person name="Ramirez L."/>
            <person name="Pisabarro A.G."/>
            <person name="Kuo A."/>
            <person name="Tritt A."/>
            <person name="Lipzen A."/>
            <person name="He G."/>
            <person name="Yan M."/>
            <person name="Ng V."/>
            <person name="Cullen D."/>
            <person name="Martin F."/>
            <person name="Rosso M.-N."/>
            <person name="Henrissat B."/>
            <person name="Hibbett D."/>
            <person name="Martinez A.T."/>
            <person name="Grigoriev I.V."/>
        </authorList>
    </citation>
    <scope>NUCLEOTIDE SEQUENCE</scope>
    <source>
        <strain evidence="5">MF-IS2</strain>
    </source>
</reference>
<dbReference type="InterPro" id="IPR050432">
    <property type="entry name" value="FAD-linked_Oxidoreductases_BP"/>
</dbReference>
<name>A0A9P6C6E5_9AGAR</name>
<keyword evidence="3" id="KW-0732">Signal</keyword>
<gene>
    <name evidence="5" type="ORF">P691DRAFT_809468</name>
</gene>
<dbReference type="InterPro" id="IPR036318">
    <property type="entry name" value="FAD-bd_PCMH-like_sf"/>
</dbReference>
<dbReference type="AlphaFoldDB" id="A0A9P6C6E5"/>
<sequence length="419" mass="45314">MRFRSLLDLVPFLPAILAQTGNSSKGSTNCRCLYGQSCWPSEQDFSSLSAQLSQPLIRPVPPASACYPVGNPSGNCSDVQQNWSDANWRADQPGAYENINFETYTNRNDSISGCYLNTTLGLPCDQGSVPPIGVDARTVEDVQAAVRFAGQHNLRLVVKNTGHDYLGRSAGRNAFMIWTHHLKNISYDGNFIPEGASNNEVVPALTLGAGVQWREAYAAAAEQQRFITGGISSGMSVGAAGGWVMGGGHSAFSAKYGLGVDNAVQFTIVKADGDHVIANAHNNSDLFWALRGGGAGSWGVVTSVTYKTYDLVPLVMSVINAVMLAYTVETWTAGDSGDIVRQARQRIAQEVRRLDPISPDSATYMNEASLYEPDFRKSFFGSHYDRLRSIKRKYDPGSLFLVAEGVGSEDWDGSLICPV</sequence>
<dbReference type="SUPFAM" id="SSF56176">
    <property type="entry name" value="FAD-binding/transporter-associated domain-like"/>
    <property type="match status" value="1"/>
</dbReference>
<feature type="domain" description="FAD-binding PCMH-type" evidence="4">
    <location>
        <begin position="126"/>
        <end position="311"/>
    </location>
</feature>
<dbReference type="InterPro" id="IPR012951">
    <property type="entry name" value="BBE"/>
</dbReference>
<dbReference type="Proteomes" id="UP000807342">
    <property type="component" value="Unassembled WGS sequence"/>
</dbReference>
<dbReference type="Pfam" id="PF01565">
    <property type="entry name" value="FAD_binding_4"/>
    <property type="match status" value="1"/>
</dbReference>